<name>A0A9W5WW95_BABOV</name>
<evidence type="ECO:0000256" key="1">
    <source>
        <dbReference type="SAM" id="MobiDB-lite"/>
    </source>
</evidence>
<comment type="caution">
    <text evidence="2">The sequence shown here is derived from an EMBL/GenBank/DDBJ whole genome shotgun (WGS) entry which is preliminary data.</text>
</comment>
<proteinExistence type="predicted"/>
<sequence>MEGQGTSSSTKFHLVDASRYHTGMSKLVKWTIGMMALTTFVGVRVHTTDVNDTPNLQKPDIPDKSVSSAVKTSGKPVDPKTTPATTKATEGATLATTDGLQAKRLQNIIDRITQHTPSGKIESFYFDVIQKLGKKDLHKLPDDVIQTVTQLKDGWVPRHKLISIAKSLAKLLVAESYGDIPNTFWGKRKRREHQMRLMFYIVAALSKPTALRM</sequence>
<reference evidence="2" key="1">
    <citation type="submission" date="2019-12" db="EMBL/GenBank/DDBJ databases">
        <title>Genome sequence of Babesia ovis.</title>
        <authorList>
            <person name="Yamagishi J."/>
            <person name="Sevinc F."/>
            <person name="Xuan X."/>
        </authorList>
    </citation>
    <scope>NUCLEOTIDE SEQUENCE</scope>
    <source>
        <strain evidence="2">Selcuk</strain>
    </source>
</reference>
<protein>
    <submittedName>
        <fullName evidence="2">DNA mismatch repair protein, putative</fullName>
    </submittedName>
</protein>
<dbReference type="AlphaFoldDB" id="A0A9W5WW95"/>
<organism evidence="2 3">
    <name type="scientific">Babesia ovis</name>
    <dbReference type="NCBI Taxonomy" id="5869"/>
    <lineage>
        <taxon>Eukaryota</taxon>
        <taxon>Sar</taxon>
        <taxon>Alveolata</taxon>
        <taxon>Apicomplexa</taxon>
        <taxon>Aconoidasida</taxon>
        <taxon>Piroplasmida</taxon>
        <taxon>Babesiidae</taxon>
        <taxon>Babesia</taxon>
    </lineage>
</organism>
<gene>
    <name evidence="2" type="ORF">BaOVIS_031400</name>
</gene>
<feature type="region of interest" description="Disordered" evidence="1">
    <location>
        <begin position="49"/>
        <end position="91"/>
    </location>
</feature>
<dbReference type="EMBL" id="BLIY01000024">
    <property type="protein sequence ID" value="GFE55736.1"/>
    <property type="molecule type" value="Genomic_DNA"/>
</dbReference>
<keyword evidence="3" id="KW-1185">Reference proteome</keyword>
<evidence type="ECO:0000313" key="2">
    <source>
        <dbReference type="EMBL" id="GFE55736.1"/>
    </source>
</evidence>
<feature type="compositionally biased region" description="Low complexity" evidence="1">
    <location>
        <begin position="79"/>
        <end position="89"/>
    </location>
</feature>
<accession>A0A9W5WW95</accession>
<dbReference type="Proteomes" id="UP001057455">
    <property type="component" value="Unassembled WGS sequence"/>
</dbReference>
<evidence type="ECO:0000313" key="3">
    <source>
        <dbReference type="Proteomes" id="UP001057455"/>
    </source>
</evidence>